<dbReference type="RefSeq" id="XP_035543234.1">
    <property type="nucleotide sequence ID" value="XM_035687341.1"/>
</dbReference>
<feature type="region of interest" description="Disordered" evidence="1">
    <location>
        <begin position="305"/>
        <end position="324"/>
    </location>
</feature>
<dbReference type="PROSITE" id="PS50086">
    <property type="entry name" value="TBC_RABGAP"/>
    <property type="match status" value="1"/>
</dbReference>
<feature type="domain" description="Rab-GAP TBC" evidence="3">
    <location>
        <begin position="131"/>
        <end position="508"/>
    </location>
</feature>
<dbReference type="PANTHER" id="PTHR22957">
    <property type="entry name" value="TBC1 DOMAIN FAMILY MEMBER GTPASE-ACTIVATING PROTEIN"/>
    <property type="match status" value="1"/>
</dbReference>
<keyword evidence="2" id="KW-0472">Membrane</keyword>
<reference evidence="5" key="1">
    <citation type="submission" date="2025-08" db="UniProtKB">
        <authorList>
            <consortium name="RefSeq"/>
        </authorList>
    </citation>
    <scope>IDENTIFICATION</scope>
    <source>
        <tissue evidence="5">Leaves</tissue>
    </source>
</reference>
<dbReference type="SMART" id="SM00164">
    <property type="entry name" value="TBC"/>
    <property type="match status" value="1"/>
</dbReference>
<protein>
    <submittedName>
        <fullName evidence="5">Small G protein signaling modulator 1-like isoform X2</fullName>
    </submittedName>
</protein>
<dbReference type="Proteomes" id="UP000235220">
    <property type="component" value="Chromosome 2"/>
</dbReference>
<dbReference type="InterPro" id="IPR000195">
    <property type="entry name" value="Rab-GAP-TBC_dom"/>
</dbReference>
<feature type="transmembrane region" description="Helical" evidence="2">
    <location>
        <begin position="62"/>
        <end position="88"/>
    </location>
</feature>
<dbReference type="Pfam" id="PF00566">
    <property type="entry name" value="RabGAP-TBC"/>
    <property type="match status" value="1"/>
</dbReference>
<evidence type="ECO:0000256" key="1">
    <source>
        <dbReference type="SAM" id="MobiDB-lite"/>
    </source>
</evidence>
<evidence type="ECO:0000313" key="4">
    <source>
        <dbReference type="Proteomes" id="UP000235220"/>
    </source>
</evidence>
<proteinExistence type="predicted"/>
<dbReference type="AlphaFoldDB" id="A0A6P9E6Y0"/>
<accession>A0A6P9E6Y0</accession>
<keyword evidence="2" id="KW-1133">Transmembrane helix</keyword>
<dbReference type="PANTHER" id="PTHR22957:SF642">
    <property type="entry name" value="GTPASE-ACTIVATING PROTEIN GYP7-LIKE"/>
    <property type="match status" value="1"/>
</dbReference>
<gene>
    <name evidence="5" type="primary">LOC109021715</name>
</gene>
<dbReference type="FunFam" id="1.10.472.80:FF:000014">
    <property type="entry name" value="GTPase-activating protein gyp7 isoform X1"/>
    <property type="match status" value="1"/>
</dbReference>
<dbReference type="GO" id="GO:0005096">
    <property type="term" value="F:GTPase activator activity"/>
    <property type="evidence" value="ECO:0000318"/>
    <property type="project" value="GO_Central"/>
</dbReference>
<dbReference type="OrthoDB" id="10264062at2759"/>
<evidence type="ECO:0000256" key="2">
    <source>
        <dbReference type="SAM" id="Phobius"/>
    </source>
</evidence>
<organism evidence="4 5">
    <name type="scientific">Juglans regia</name>
    <name type="common">English walnut</name>
    <dbReference type="NCBI Taxonomy" id="51240"/>
    <lineage>
        <taxon>Eukaryota</taxon>
        <taxon>Viridiplantae</taxon>
        <taxon>Streptophyta</taxon>
        <taxon>Embryophyta</taxon>
        <taxon>Tracheophyta</taxon>
        <taxon>Spermatophyta</taxon>
        <taxon>Magnoliopsida</taxon>
        <taxon>eudicotyledons</taxon>
        <taxon>Gunneridae</taxon>
        <taxon>Pentapetalae</taxon>
        <taxon>rosids</taxon>
        <taxon>fabids</taxon>
        <taxon>Fagales</taxon>
        <taxon>Juglandaceae</taxon>
        <taxon>Juglans</taxon>
    </lineage>
</organism>
<evidence type="ECO:0000259" key="3">
    <source>
        <dbReference type="PROSITE" id="PS50086"/>
    </source>
</evidence>
<keyword evidence="4" id="KW-1185">Reference proteome</keyword>
<name>A0A6P9E6Y0_JUGRE</name>
<feature type="region of interest" description="Disordered" evidence="1">
    <location>
        <begin position="246"/>
        <end position="282"/>
    </location>
</feature>
<sequence length="590" mass="66103">MVLLRTRKSEDGKEVLSTVFSRCFLSLKLFLSSGGGSDTSRWIVFIEGSSGGSGFGLSAANVGLTIAVTAMVGIALAATVFYSLWASLKSPWSRRRRKHTLLPKQWKSFFTPEGKLSDGGVKFLKKVRGGGVDPSIRTEVWPFLLGVYDINSSQKERDLVNIQKRKEYVKLRKRCLQILKCSEETLKLKEVSGNCSNEGSGDFSQVLDSPSLEDVASASRSLLTEGGSPLAEDGHSVCGHALQSYDSSLEEEGDKSGLTCEDASAGDTETTDSDSSEEPEDMQPLLATKLSEENGLDEPAKVNTYAFDPENKSPSNAESKSKSHTAEDFANWQRIIRLDALRANDEWFIYSPSQAAVSEIKAHQLAESAGLKDYDHLEPCRVFHAARLVAILEAYAVYDPEIGYCQGMSDLLAPIITVFEEDHEAFWCFVGFMKKARHNFRLDEVGIRRQLNIVSKIIKRKDIHLYRHLEKLQAEDCFFVYRMVVVLFRRELSFEQTLCLWEVIWADQAAIRAGIAKLAWGRIRLKAPPNDDLLLYLIAACVLQRRKLIIEKYSCMDEIMKECNSMAGRLDVWKLLDDAHDLVVTLHDKI</sequence>
<evidence type="ECO:0000313" key="5">
    <source>
        <dbReference type="RefSeq" id="XP_035543234.1"/>
    </source>
</evidence>
<dbReference type="FunCoup" id="A0A6P9E6Y0">
    <property type="interactions" value="727"/>
</dbReference>
<feature type="compositionally biased region" description="Acidic residues" evidence="1">
    <location>
        <begin position="269"/>
        <end position="281"/>
    </location>
</feature>
<dbReference type="GeneID" id="109021715"/>
<keyword evidence="2" id="KW-0812">Transmembrane</keyword>
<dbReference type="FunFam" id="1.10.8.270:FF:000022">
    <property type="entry name" value="Ypt/Rab-GAP domain of gyp1p superfamily protein"/>
    <property type="match status" value="1"/>
</dbReference>
<dbReference type="InterPro" id="IPR035969">
    <property type="entry name" value="Rab-GAP_TBC_sf"/>
</dbReference>
<dbReference type="Gene3D" id="1.10.8.270">
    <property type="entry name" value="putative rabgap domain of human tbc1 domain family member 14 like domains"/>
    <property type="match status" value="1"/>
</dbReference>
<dbReference type="SUPFAM" id="SSF47923">
    <property type="entry name" value="Ypt/Rab-GAP domain of gyp1p"/>
    <property type="match status" value="2"/>
</dbReference>
<dbReference type="Gene3D" id="1.10.472.80">
    <property type="entry name" value="Ypt/Rab-GAP domain of gyp1p, domain 3"/>
    <property type="match status" value="1"/>
</dbReference>
<dbReference type="InParanoid" id="A0A6P9E6Y0"/>